<dbReference type="OrthoDB" id="10327553at2759"/>
<protein>
    <submittedName>
        <fullName evidence="2">Uncharacterized protein</fullName>
    </submittedName>
</protein>
<feature type="signal peptide" evidence="1">
    <location>
        <begin position="1"/>
        <end position="27"/>
    </location>
</feature>
<reference evidence="2 3" key="1">
    <citation type="journal article" date="2018" name="Sci. Rep.">
        <title>Raphidocelis subcapitata (=Pseudokirchneriella subcapitata) provides an insight into genome evolution and environmental adaptations in the Sphaeropleales.</title>
        <authorList>
            <person name="Suzuki S."/>
            <person name="Yamaguchi H."/>
            <person name="Nakajima N."/>
            <person name="Kawachi M."/>
        </authorList>
    </citation>
    <scope>NUCLEOTIDE SEQUENCE [LARGE SCALE GENOMIC DNA]</scope>
    <source>
        <strain evidence="2 3">NIES-35</strain>
    </source>
</reference>
<sequence length="408" mass="41321">MGVMASPARLALVLSLVLLSAAAAAAAAATGARIPAAAAAPAPAEAEPTYKADARVSAVIRLPNGSKAKSMAFGNGTDLFITSLGGEVFHIDAAAAAAAGDPAAAAAAAVTLAREPGTPLTGVAYDAAQHALFVAGSGSGTAIVYFLTPARPYAVARRVAVRLARVRGWQTPYANDVLLGPDSALLTDSFAPLVHEVPRLERDLVAASEADARGGPAPSVHFHRLGPGFPSTAARLNANGLVFARAGGGGAPRELLVSNFDGGYVARVSLPPRPAPGAGPDGGAANSSVVAELPPLRAAGHGLWPAVRPDCMAHGEAGGVLYLSDNFQDRVLRLQLDPELSSARVTCAIAPRMPESVGGSAAVRAPTALAFREGRLWVLNAHMLDCPFVLPCKGQAYEIVGIDPAAVC</sequence>
<dbReference type="SUPFAM" id="SSF63829">
    <property type="entry name" value="Calcium-dependent phosphotriesterase"/>
    <property type="match status" value="1"/>
</dbReference>
<proteinExistence type="predicted"/>
<comment type="caution">
    <text evidence="2">The sequence shown here is derived from an EMBL/GenBank/DDBJ whole genome shotgun (WGS) entry which is preliminary data.</text>
</comment>
<dbReference type="AlphaFoldDB" id="A0A2V0P0M7"/>
<dbReference type="Proteomes" id="UP000247498">
    <property type="component" value="Unassembled WGS sequence"/>
</dbReference>
<evidence type="ECO:0000256" key="1">
    <source>
        <dbReference type="SAM" id="SignalP"/>
    </source>
</evidence>
<gene>
    <name evidence="2" type="ORF">Rsub_06559</name>
</gene>
<organism evidence="2 3">
    <name type="scientific">Raphidocelis subcapitata</name>
    <dbReference type="NCBI Taxonomy" id="307507"/>
    <lineage>
        <taxon>Eukaryota</taxon>
        <taxon>Viridiplantae</taxon>
        <taxon>Chlorophyta</taxon>
        <taxon>core chlorophytes</taxon>
        <taxon>Chlorophyceae</taxon>
        <taxon>CS clade</taxon>
        <taxon>Sphaeropleales</taxon>
        <taxon>Selenastraceae</taxon>
        <taxon>Raphidocelis</taxon>
    </lineage>
</organism>
<accession>A0A2V0P0M7</accession>
<dbReference type="EMBL" id="BDRX01000041">
    <property type="protein sequence ID" value="GBF93426.1"/>
    <property type="molecule type" value="Genomic_DNA"/>
</dbReference>
<dbReference type="InParanoid" id="A0A2V0P0M7"/>
<name>A0A2V0P0M7_9CHLO</name>
<feature type="chain" id="PRO_5016163448" evidence="1">
    <location>
        <begin position="28"/>
        <end position="408"/>
    </location>
</feature>
<keyword evidence="1" id="KW-0732">Signal</keyword>
<evidence type="ECO:0000313" key="2">
    <source>
        <dbReference type="EMBL" id="GBF93426.1"/>
    </source>
</evidence>
<keyword evidence="3" id="KW-1185">Reference proteome</keyword>
<evidence type="ECO:0000313" key="3">
    <source>
        <dbReference type="Proteomes" id="UP000247498"/>
    </source>
</evidence>